<dbReference type="KEGG" id="cep:Cri9333_4931"/>
<protein>
    <submittedName>
        <fullName evidence="1">Regulatory protein LuxR</fullName>
    </submittedName>
</protein>
<dbReference type="SUPFAM" id="SSF52540">
    <property type="entry name" value="P-loop containing nucleoside triphosphate hydrolases"/>
    <property type="match status" value="1"/>
</dbReference>
<proteinExistence type="predicted"/>
<name>K9W5R9_9CYAN</name>
<geneLocation type="plasmid" evidence="1 2">
    <name>pCRI9333.05</name>
</geneLocation>
<reference evidence="1 2" key="1">
    <citation type="submission" date="2012-06" db="EMBL/GenBank/DDBJ databases">
        <title>Finished plasmid 5 of genome of Crinalium epipsammum PCC 9333.</title>
        <authorList>
            <consortium name="US DOE Joint Genome Institute"/>
            <person name="Gugger M."/>
            <person name="Coursin T."/>
            <person name="Rippka R."/>
            <person name="Tandeau De Marsac N."/>
            <person name="Huntemann M."/>
            <person name="Wei C.-L."/>
            <person name="Han J."/>
            <person name="Detter J.C."/>
            <person name="Han C."/>
            <person name="Tapia R."/>
            <person name="Davenport K."/>
            <person name="Daligault H."/>
            <person name="Erkkila T."/>
            <person name="Gu W."/>
            <person name="Munk A.C.C."/>
            <person name="Teshima H."/>
            <person name="Xu Y."/>
            <person name="Chain P."/>
            <person name="Chen A."/>
            <person name="Krypides N."/>
            <person name="Mavromatis K."/>
            <person name="Markowitz V."/>
            <person name="Szeto E."/>
            <person name="Ivanova N."/>
            <person name="Mikhailova N."/>
            <person name="Ovchinnikova G."/>
            <person name="Pagani I."/>
            <person name="Pati A."/>
            <person name="Goodwin L."/>
            <person name="Peters L."/>
            <person name="Pitluck S."/>
            <person name="Woyke T."/>
            <person name="Kerfeld C."/>
        </authorList>
    </citation>
    <scope>NUCLEOTIDE SEQUENCE [LARGE SCALE GENOMIC DNA]</scope>
    <source>
        <strain evidence="1 2">PCC 9333</strain>
        <plasmid evidence="2">Plasmid pCRI9333.05</plasmid>
    </source>
</reference>
<evidence type="ECO:0000313" key="2">
    <source>
        <dbReference type="Proteomes" id="UP000010472"/>
    </source>
</evidence>
<dbReference type="Gene3D" id="3.40.50.300">
    <property type="entry name" value="P-loop containing nucleotide triphosphate hydrolases"/>
    <property type="match status" value="1"/>
</dbReference>
<evidence type="ECO:0000313" key="1">
    <source>
        <dbReference type="EMBL" id="AFZ15688.1"/>
    </source>
</evidence>
<keyword evidence="2" id="KW-1185">Reference proteome</keyword>
<dbReference type="InterPro" id="IPR036388">
    <property type="entry name" value="WH-like_DNA-bd_sf"/>
</dbReference>
<dbReference type="EMBL" id="CP003625">
    <property type="protein sequence ID" value="AFZ15688.1"/>
    <property type="molecule type" value="Genomic_DNA"/>
</dbReference>
<dbReference type="RefSeq" id="WP_015180068.1">
    <property type="nucleotide sequence ID" value="NC_019736.1"/>
</dbReference>
<dbReference type="OrthoDB" id="502668at2"/>
<dbReference type="Gene3D" id="1.10.10.10">
    <property type="entry name" value="Winged helix-like DNA-binding domain superfamily/Winged helix DNA-binding domain"/>
    <property type="match status" value="1"/>
</dbReference>
<organism evidence="1 2">
    <name type="scientific">Crinalium epipsammum PCC 9333</name>
    <dbReference type="NCBI Taxonomy" id="1173022"/>
    <lineage>
        <taxon>Bacteria</taxon>
        <taxon>Bacillati</taxon>
        <taxon>Cyanobacteriota</taxon>
        <taxon>Cyanophyceae</taxon>
        <taxon>Gomontiellales</taxon>
        <taxon>Gomontiellaceae</taxon>
        <taxon>Crinalium</taxon>
    </lineage>
</organism>
<dbReference type="Pfam" id="PF14516">
    <property type="entry name" value="AAA_35"/>
    <property type="match status" value="1"/>
</dbReference>
<dbReference type="HOGENOM" id="CLU_021307_2_0_3"/>
<dbReference type="InterPro" id="IPR027417">
    <property type="entry name" value="P-loop_NTPase"/>
</dbReference>
<dbReference type="PATRIC" id="fig|1173022.3.peg.5320"/>
<keyword evidence="1" id="KW-0614">Plasmid</keyword>
<sequence>MKKVEFNDRLEQLTRFQKPVLKQFLAGKTDKEITDSLGLSSESTTRKHISNVCKVFDLTNGEGEHLSYRPDLIDLFIEHHPDWVAPQLRDRYILQKPEPDFPGRPVALDSNFYIAHPSIEEDCAKEVLKPGGLVRLKGAKKMGKTSLLNRTLAKAEQEGYRTVYLNLRQVDTSIVKDLDRFLQWFCASVSKKLGLKPQLDEWDSDLFGSLTCCTDYFQMYLLEPMDTPLVVGMDEVDRLFEYPAIAESFFPMLRGWYEARNNDPATWSKLRQVVVYATDVYINLNSNQSPFNVGPGKILPKLTREEVAQLAQCYGLRWSSGREVDSLMALVGGHPYLIQLALYHIQKGEISLEQLLASASTLTGIYRNHLEHLRENLESQPSIVAAFKKVITSPEGVELLQEASYKLQGLGLVELNNNQVKLSSKLYQHYFQESLG</sequence>
<accession>K9W5R9</accession>
<gene>
    <name evidence="1" type="ORF">Cri9333_4931</name>
</gene>
<dbReference type="Proteomes" id="UP000010472">
    <property type="component" value="Plasmid pCRI9333.05"/>
</dbReference>
<dbReference type="AlphaFoldDB" id="K9W5R9"/>